<feature type="non-terminal residue" evidence="1">
    <location>
        <position position="1"/>
    </location>
</feature>
<accession>A0A352IU57</accession>
<comment type="caution">
    <text evidence="1">The sequence shown here is derived from an EMBL/GenBank/DDBJ whole genome shotgun (WGS) entry which is preliminary data.</text>
</comment>
<proteinExistence type="predicted"/>
<sequence>SFIVLGVAMILVTSFTAEKGAGNNMENRQNG</sequence>
<evidence type="ECO:0000313" key="2">
    <source>
        <dbReference type="Proteomes" id="UP000263489"/>
    </source>
</evidence>
<dbReference type="EMBL" id="DNNA01000185">
    <property type="protein sequence ID" value="HBC34990.1"/>
    <property type="molecule type" value="Genomic_DNA"/>
</dbReference>
<protein>
    <submittedName>
        <fullName evidence="1">Signal peptidase II</fullName>
    </submittedName>
</protein>
<reference evidence="1 2" key="1">
    <citation type="journal article" date="2018" name="Nat. Biotechnol.">
        <title>A standardized bacterial taxonomy based on genome phylogeny substantially revises the tree of life.</title>
        <authorList>
            <person name="Parks D.H."/>
            <person name="Chuvochina M."/>
            <person name="Waite D.W."/>
            <person name="Rinke C."/>
            <person name="Skarshewski A."/>
            <person name="Chaumeil P.A."/>
            <person name="Hugenholtz P."/>
        </authorList>
    </citation>
    <scope>NUCLEOTIDE SEQUENCE [LARGE SCALE GENOMIC DNA]</scope>
    <source>
        <strain evidence="1">UBA9380</strain>
    </source>
</reference>
<dbReference type="Proteomes" id="UP000263489">
    <property type="component" value="Unassembled WGS sequence"/>
</dbReference>
<evidence type="ECO:0000313" key="1">
    <source>
        <dbReference type="EMBL" id="HBC34990.1"/>
    </source>
</evidence>
<dbReference type="AlphaFoldDB" id="A0A352IU57"/>
<gene>
    <name evidence="1" type="ORF">DC045_11895</name>
</gene>
<name>A0A352IU57_9GAMM</name>
<organism evidence="1 2">
    <name type="scientific">Marinobacter adhaerens</name>
    <dbReference type="NCBI Taxonomy" id="1033846"/>
    <lineage>
        <taxon>Bacteria</taxon>
        <taxon>Pseudomonadati</taxon>
        <taxon>Pseudomonadota</taxon>
        <taxon>Gammaproteobacteria</taxon>
        <taxon>Pseudomonadales</taxon>
        <taxon>Marinobacteraceae</taxon>
        <taxon>Marinobacter</taxon>
    </lineage>
</organism>